<dbReference type="GO" id="GO:0008483">
    <property type="term" value="F:transaminase activity"/>
    <property type="evidence" value="ECO:0007669"/>
    <property type="project" value="TreeGrafter"/>
</dbReference>
<evidence type="ECO:0000313" key="3">
    <source>
        <dbReference type="Proteomes" id="UP000030661"/>
    </source>
</evidence>
<dbReference type="Gene3D" id="3.40.640.10">
    <property type="entry name" value="Type I PLP-dependent aspartate aminotransferase-like (Major domain)"/>
    <property type="match status" value="1"/>
</dbReference>
<evidence type="ECO:0000313" key="2">
    <source>
        <dbReference type="EMBL" id="GAK60319.1"/>
    </source>
</evidence>
<keyword evidence="3" id="KW-1185">Reference proteome</keyword>
<dbReference type="Proteomes" id="UP000030661">
    <property type="component" value="Unassembled WGS sequence"/>
</dbReference>
<proteinExistence type="inferred from homology"/>
<dbReference type="InterPro" id="IPR015422">
    <property type="entry name" value="PyrdxlP-dep_Trfase_small"/>
</dbReference>
<gene>
    <name evidence="2" type="ORF">U27_00210</name>
</gene>
<dbReference type="SUPFAM" id="SSF53383">
    <property type="entry name" value="PLP-dependent transferases"/>
    <property type="match status" value="1"/>
</dbReference>
<dbReference type="InterPro" id="IPR015421">
    <property type="entry name" value="PyrdxlP-dep_Trfase_major"/>
</dbReference>
<name>A0A081C6W4_VECG1</name>
<dbReference type="Pfam" id="PF01041">
    <property type="entry name" value="DegT_DnrJ_EryC1"/>
    <property type="match status" value="1"/>
</dbReference>
<dbReference type="AlphaFoldDB" id="A0A081C6W4"/>
<reference evidence="2" key="1">
    <citation type="journal article" date="2015" name="PeerJ">
        <title>First genomic representation of candidate bacterial phylum KSB3 points to enhanced environmental sensing as a trigger of wastewater bulking.</title>
        <authorList>
            <person name="Sekiguchi Y."/>
            <person name="Ohashi A."/>
            <person name="Parks D.H."/>
            <person name="Yamauchi T."/>
            <person name="Tyson G.W."/>
            <person name="Hugenholtz P."/>
        </authorList>
    </citation>
    <scope>NUCLEOTIDE SEQUENCE [LARGE SCALE GENOMIC DNA]</scope>
</reference>
<dbReference type="PANTHER" id="PTHR30244">
    <property type="entry name" value="TRANSAMINASE"/>
    <property type="match status" value="1"/>
</dbReference>
<dbReference type="GO" id="GO:0030170">
    <property type="term" value="F:pyridoxal phosphate binding"/>
    <property type="evidence" value="ECO:0007669"/>
    <property type="project" value="TreeGrafter"/>
</dbReference>
<dbReference type="PANTHER" id="PTHR30244:SF34">
    <property type="entry name" value="DTDP-4-AMINO-4,6-DIDEOXYGALACTOSE TRANSAMINASE"/>
    <property type="match status" value="1"/>
</dbReference>
<dbReference type="InterPro" id="IPR015424">
    <property type="entry name" value="PyrdxlP-dep_Trfase"/>
</dbReference>
<dbReference type="InterPro" id="IPR000653">
    <property type="entry name" value="DegT/StrS_aminotransferase"/>
</dbReference>
<accession>A0A081C6W4</accession>
<dbReference type="Gene3D" id="3.90.1150.10">
    <property type="entry name" value="Aspartate Aminotransferase, domain 1"/>
    <property type="match status" value="1"/>
</dbReference>
<dbReference type="CDD" id="cd00616">
    <property type="entry name" value="AHBA_syn"/>
    <property type="match status" value="1"/>
</dbReference>
<sequence>MAMQGFLEKMLDTLDDNIQHKVKKFCITSACCQEKNFHHLKKAFWISEKVRLTGRRQECKRSRNFQILVYSAFLSLLKAVMQMNERKLAIQGGPQSVRTDPGDLFTWPIITAEDEQAVLAVLRQGKMSGTEITKQFEQEFAAWIGAKYALGYCNGTASLHAAMWACGVGAGDEIICPGMTYWASALPALSLGAAVNFADIEPQTLCINPEDIEHRICERTKAIVVVHYAGYPCDMDRILPIAEKHHLYVIEDVSHAHGSLYKGHKCGTIGHIGAMSMMAGKSFPAGEAGMIVTNDRRLYERCIAFGHYERTGGPSRFNPPDNQITDPQLAQYAGVPLGGYKHRMNQTCSAMGRVQLKYYAERMQAIQKAMNYFWDLLEDVPGIAPHRPAQDSGSTMGGWYYPQGLYRSEELGGLSCEQFCEAVRAEGVLQCFPGGNDPLHLHPVFHTADIFNMGQPTMIAFGQRDVRQTRGSLPISEHIHEISFAIPWFKQFRLELIEEYAAAFRKVAEHSRQLLL</sequence>
<dbReference type="EMBL" id="DF820472">
    <property type="protein sequence ID" value="GAK60319.1"/>
    <property type="molecule type" value="Genomic_DNA"/>
</dbReference>
<comment type="similarity">
    <text evidence="1">Belongs to the DegT/DnrJ/EryC1 family.</text>
</comment>
<keyword evidence="1" id="KW-0663">Pyridoxal phosphate</keyword>
<dbReference type="HOGENOM" id="CLU_033332_7_1_0"/>
<dbReference type="STRING" id="1499967.U27_00210"/>
<dbReference type="GO" id="GO:0000271">
    <property type="term" value="P:polysaccharide biosynthetic process"/>
    <property type="evidence" value="ECO:0007669"/>
    <property type="project" value="TreeGrafter"/>
</dbReference>
<evidence type="ECO:0000256" key="1">
    <source>
        <dbReference type="RuleBase" id="RU004508"/>
    </source>
</evidence>
<protein>
    <submittedName>
        <fullName evidence="2">Glutamine--scyllo-inositol transaminase</fullName>
    </submittedName>
</protein>
<dbReference type="eggNOG" id="COG0399">
    <property type="taxonomic scope" value="Bacteria"/>
</dbReference>
<organism evidence="2">
    <name type="scientific">Vecturithrix granuli</name>
    <dbReference type="NCBI Taxonomy" id="1499967"/>
    <lineage>
        <taxon>Bacteria</taxon>
        <taxon>Candidatus Moduliflexota</taxon>
        <taxon>Candidatus Vecturitrichia</taxon>
        <taxon>Candidatus Vecturitrichales</taxon>
        <taxon>Candidatus Vecturitrichaceae</taxon>
        <taxon>Candidatus Vecturithrix</taxon>
    </lineage>
</organism>